<proteinExistence type="predicted"/>
<dbReference type="OrthoDB" id="5465153at2"/>
<dbReference type="PROSITE" id="PS51257">
    <property type="entry name" value="PROKAR_LIPOPROTEIN"/>
    <property type="match status" value="1"/>
</dbReference>
<sequence>MKTKTMALWAVLLIAAVGLGACARYSAMKGPFKDDAINPAFVDHVVEKTERELDLTTYQSDRFRALVEKGLTSMLEQRPQKEAVGRDLALMLRQEHLSKKEVAQLLNRKGSLIRTVLDNTMDDFIAWHALLDDAQRNELAELVLRHEQGPHGL</sequence>
<evidence type="ECO:0008006" key="3">
    <source>
        <dbReference type="Google" id="ProtNLM"/>
    </source>
</evidence>
<evidence type="ECO:0000313" key="2">
    <source>
        <dbReference type="Proteomes" id="UP000448292"/>
    </source>
</evidence>
<dbReference type="EMBL" id="QMIE01000006">
    <property type="protein sequence ID" value="TVM17670.1"/>
    <property type="molecule type" value="Genomic_DNA"/>
</dbReference>
<protein>
    <recommendedName>
        <fullName evidence="3">Periplasmic heavy metal sensor</fullName>
    </recommendedName>
</protein>
<gene>
    <name evidence="1" type="ORF">DPQ33_08500</name>
</gene>
<reference evidence="1 2" key="1">
    <citation type="submission" date="2018-06" db="EMBL/GenBank/DDBJ databases">
        <title>Complete genome of Desulfovibrio indonesiensis P37SLT.</title>
        <authorList>
            <person name="Crispim J.S."/>
            <person name="Vidigal P.M.P."/>
            <person name="Silva L.C.F."/>
            <person name="Laguardia C.N."/>
            <person name="Araujo L.C."/>
            <person name="Dias R.S."/>
            <person name="Sousa M.P."/>
            <person name="Paula S.O."/>
            <person name="Silva C."/>
        </authorList>
    </citation>
    <scope>NUCLEOTIDE SEQUENCE [LARGE SCALE GENOMIC DNA]</scope>
    <source>
        <strain evidence="1 2">P37SLT</strain>
    </source>
</reference>
<name>A0A7M3MFV9_9BACT</name>
<organism evidence="1 2">
    <name type="scientific">Oceanidesulfovibrio indonesiensis</name>
    <dbReference type="NCBI Taxonomy" id="54767"/>
    <lineage>
        <taxon>Bacteria</taxon>
        <taxon>Pseudomonadati</taxon>
        <taxon>Thermodesulfobacteriota</taxon>
        <taxon>Desulfovibrionia</taxon>
        <taxon>Desulfovibrionales</taxon>
        <taxon>Desulfovibrionaceae</taxon>
        <taxon>Oceanidesulfovibrio</taxon>
    </lineage>
</organism>
<accession>A0A7M3MFV9</accession>
<keyword evidence="2" id="KW-1185">Reference proteome</keyword>
<dbReference type="RefSeq" id="WP_144302788.1">
    <property type="nucleotide sequence ID" value="NZ_QMIE01000006.1"/>
</dbReference>
<dbReference type="AlphaFoldDB" id="A0A7M3MFV9"/>
<dbReference type="Gene3D" id="1.20.120.1490">
    <property type="match status" value="1"/>
</dbReference>
<comment type="caution">
    <text evidence="1">The sequence shown here is derived from an EMBL/GenBank/DDBJ whole genome shotgun (WGS) entry which is preliminary data.</text>
</comment>
<dbReference type="Proteomes" id="UP000448292">
    <property type="component" value="Unassembled WGS sequence"/>
</dbReference>
<evidence type="ECO:0000313" key="1">
    <source>
        <dbReference type="EMBL" id="TVM17670.1"/>
    </source>
</evidence>